<keyword evidence="2" id="KW-1185">Reference proteome</keyword>
<evidence type="ECO:0000313" key="1">
    <source>
        <dbReference type="EMBL" id="EPS98117.1"/>
    </source>
</evidence>
<reference evidence="1 2" key="1">
    <citation type="journal article" date="2012" name="Science">
        <title>The Paleozoic origin of enzymatic lignin decomposition reconstructed from 31 fungal genomes.</title>
        <authorList>
            <person name="Floudas D."/>
            <person name="Binder M."/>
            <person name="Riley R."/>
            <person name="Barry K."/>
            <person name="Blanchette R.A."/>
            <person name="Henrissat B."/>
            <person name="Martinez A.T."/>
            <person name="Otillar R."/>
            <person name="Spatafora J.W."/>
            <person name="Yadav J.S."/>
            <person name="Aerts A."/>
            <person name="Benoit I."/>
            <person name="Boyd A."/>
            <person name="Carlson A."/>
            <person name="Copeland A."/>
            <person name="Coutinho P.M."/>
            <person name="de Vries R.P."/>
            <person name="Ferreira P."/>
            <person name="Findley K."/>
            <person name="Foster B."/>
            <person name="Gaskell J."/>
            <person name="Glotzer D."/>
            <person name="Gorecki P."/>
            <person name="Heitman J."/>
            <person name="Hesse C."/>
            <person name="Hori C."/>
            <person name="Igarashi K."/>
            <person name="Jurgens J.A."/>
            <person name="Kallen N."/>
            <person name="Kersten P."/>
            <person name="Kohler A."/>
            <person name="Kuees U."/>
            <person name="Kumar T.K.A."/>
            <person name="Kuo A."/>
            <person name="LaButti K."/>
            <person name="Larrondo L.F."/>
            <person name="Lindquist E."/>
            <person name="Ling A."/>
            <person name="Lombard V."/>
            <person name="Lucas S."/>
            <person name="Lundell T."/>
            <person name="Martin R."/>
            <person name="McLaughlin D.J."/>
            <person name="Morgenstern I."/>
            <person name="Morin E."/>
            <person name="Murat C."/>
            <person name="Nagy L.G."/>
            <person name="Nolan M."/>
            <person name="Ohm R.A."/>
            <person name="Patyshakuliyeva A."/>
            <person name="Rokas A."/>
            <person name="Ruiz-Duenas F.J."/>
            <person name="Sabat G."/>
            <person name="Salamov A."/>
            <person name="Samejima M."/>
            <person name="Schmutz J."/>
            <person name="Slot J.C."/>
            <person name="St John F."/>
            <person name="Stenlid J."/>
            <person name="Sun H."/>
            <person name="Sun S."/>
            <person name="Syed K."/>
            <person name="Tsang A."/>
            <person name="Wiebenga A."/>
            <person name="Young D."/>
            <person name="Pisabarro A."/>
            <person name="Eastwood D.C."/>
            <person name="Martin F."/>
            <person name="Cullen D."/>
            <person name="Grigoriev I.V."/>
            <person name="Hibbett D.S."/>
        </authorList>
    </citation>
    <scope>NUCLEOTIDE SEQUENCE</scope>
    <source>
        <strain evidence="2">FP-58527</strain>
    </source>
</reference>
<sequence length="360" mass="40552">MPMDSYETTATSPILPAAPGSSPGRIPLDVCERVIDHVAMALLDRYWYYRDSDPMLWTLHACALVCRDWYHLSWYYLRRHILLGDREAVLWLRKTLNERPRLRNSVRQLTVAGNGVLDEARGPITHLGAVAAMLVGKVPNVTELAIVNATWTVGATRVDDFIYFAAFRSVTILTLLDVTLSRTSQLALLVSALPLLDTLSYSQSIQPSGVGRSQKMLDACVESLETAKIHIHPGLPFASHAKGVVVYLSSEGDDIEGLVRQLDDSPVLIQLDDILQEERFARIETFEVYMVASSQAPNEHFLGEEEVWGQWAELMRRKMPMSDKRGILRYAVRTILRHVYLTQQQCSYFNRVEIGVSAPP</sequence>
<organism evidence="1 2">
    <name type="scientific">Fomitopsis schrenkii</name>
    <name type="common">Brown rot fungus</name>
    <dbReference type="NCBI Taxonomy" id="2126942"/>
    <lineage>
        <taxon>Eukaryota</taxon>
        <taxon>Fungi</taxon>
        <taxon>Dikarya</taxon>
        <taxon>Basidiomycota</taxon>
        <taxon>Agaricomycotina</taxon>
        <taxon>Agaricomycetes</taxon>
        <taxon>Polyporales</taxon>
        <taxon>Fomitopsis</taxon>
    </lineage>
</organism>
<dbReference type="Proteomes" id="UP000015241">
    <property type="component" value="Unassembled WGS sequence"/>
</dbReference>
<dbReference type="OrthoDB" id="2758643at2759"/>
<dbReference type="InParanoid" id="S8E000"/>
<gene>
    <name evidence="1" type="ORF">FOMPIDRAFT_116539</name>
</gene>
<dbReference type="EMBL" id="KE504169">
    <property type="protein sequence ID" value="EPS98117.1"/>
    <property type="molecule type" value="Genomic_DNA"/>
</dbReference>
<evidence type="ECO:0000313" key="2">
    <source>
        <dbReference type="Proteomes" id="UP000015241"/>
    </source>
</evidence>
<dbReference type="AlphaFoldDB" id="S8E000"/>
<dbReference type="HOGENOM" id="CLU_769537_0_0_1"/>
<protein>
    <recommendedName>
        <fullName evidence="3">F-box domain-containing protein</fullName>
    </recommendedName>
</protein>
<evidence type="ECO:0008006" key="3">
    <source>
        <dbReference type="Google" id="ProtNLM"/>
    </source>
</evidence>
<proteinExistence type="predicted"/>
<name>S8E000_FOMSC</name>
<accession>S8E000</accession>